<evidence type="ECO:0000313" key="2">
    <source>
        <dbReference type="EMBL" id="EDV32767.1"/>
    </source>
</evidence>
<dbReference type="HOGENOM" id="CLU_1257247_0_0_1"/>
<feature type="region of interest" description="Disordered" evidence="1">
    <location>
        <begin position="87"/>
        <end position="111"/>
    </location>
</feature>
<name>B3MYS3_DROAN</name>
<dbReference type="PhylomeDB" id="B3MYS3"/>
<evidence type="ECO:0000256" key="1">
    <source>
        <dbReference type="SAM" id="MobiDB-lite"/>
    </source>
</evidence>
<dbReference type="AlphaFoldDB" id="B3MYS3"/>
<keyword evidence="3" id="KW-1185">Reference proteome</keyword>
<evidence type="ECO:0000313" key="3">
    <source>
        <dbReference type="Proteomes" id="UP000007801"/>
    </source>
</evidence>
<dbReference type="EMBL" id="CH902632">
    <property type="protein sequence ID" value="EDV32767.1"/>
    <property type="molecule type" value="Genomic_DNA"/>
</dbReference>
<dbReference type="Proteomes" id="UP000007801">
    <property type="component" value="Unassembled WGS sequence"/>
</dbReference>
<protein>
    <submittedName>
        <fullName evidence="2">Uncharacterized protein</fullName>
    </submittedName>
</protein>
<feature type="compositionally biased region" description="Acidic residues" evidence="1">
    <location>
        <begin position="94"/>
        <end position="108"/>
    </location>
</feature>
<dbReference type="InParanoid" id="B3MYS3"/>
<sequence length="203" mass="22705">MDLSQLDYIYKWRRTAAGLDEEEPQQEMCKLFHLPSDPIEVFNWICDQNLPRLEDETPPWDFYEEELEADEVELGHGCCGKLVVSLGSQTQAPEEPEVESSEETDDDMVSVMSQPPAELVAPEEPPKAEKSTWSGLVKKAVLAVSLIHSAYVLGTACVRGLGSFNFSLSAMRTPMVNQEAPCSMPVCLWRQVAAKLSIHGYQR</sequence>
<accession>B3MYS3</accession>
<dbReference type="KEGG" id="dan:6504647"/>
<proteinExistence type="predicted"/>
<organism evidence="2 3">
    <name type="scientific">Drosophila ananassae</name>
    <name type="common">Fruit fly</name>
    <dbReference type="NCBI Taxonomy" id="7217"/>
    <lineage>
        <taxon>Eukaryota</taxon>
        <taxon>Metazoa</taxon>
        <taxon>Ecdysozoa</taxon>
        <taxon>Arthropoda</taxon>
        <taxon>Hexapoda</taxon>
        <taxon>Insecta</taxon>
        <taxon>Pterygota</taxon>
        <taxon>Neoptera</taxon>
        <taxon>Endopterygota</taxon>
        <taxon>Diptera</taxon>
        <taxon>Brachycera</taxon>
        <taxon>Muscomorpha</taxon>
        <taxon>Ephydroidea</taxon>
        <taxon>Drosophilidae</taxon>
        <taxon>Drosophila</taxon>
        <taxon>Sophophora</taxon>
    </lineage>
</organism>
<dbReference type="GeneID" id="6504647"/>
<dbReference type="OrthoDB" id="7867943at2759"/>
<reference evidence="2 3" key="1">
    <citation type="journal article" date="2007" name="Nature">
        <title>Evolution of genes and genomes on the Drosophila phylogeny.</title>
        <authorList>
            <consortium name="Drosophila 12 Genomes Consortium"/>
            <person name="Clark A.G."/>
            <person name="Eisen M.B."/>
            <person name="Smith D.R."/>
            <person name="Bergman C.M."/>
            <person name="Oliver B."/>
            <person name="Markow T.A."/>
            <person name="Kaufman T.C."/>
            <person name="Kellis M."/>
            <person name="Gelbart W."/>
            <person name="Iyer V.N."/>
            <person name="Pollard D.A."/>
            <person name="Sackton T.B."/>
            <person name="Larracuente A.M."/>
            <person name="Singh N.D."/>
            <person name="Abad J.P."/>
            <person name="Abt D.N."/>
            <person name="Adryan B."/>
            <person name="Aguade M."/>
            <person name="Akashi H."/>
            <person name="Anderson W.W."/>
            <person name="Aquadro C.F."/>
            <person name="Ardell D.H."/>
            <person name="Arguello R."/>
            <person name="Artieri C.G."/>
            <person name="Barbash D.A."/>
            <person name="Barker D."/>
            <person name="Barsanti P."/>
            <person name="Batterham P."/>
            <person name="Batzoglou S."/>
            <person name="Begun D."/>
            <person name="Bhutkar A."/>
            <person name="Blanco E."/>
            <person name="Bosak S.A."/>
            <person name="Bradley R.K."/>
            <person name="Brand A.D."/>
            <person name="Brent M.R."/>
            <person name="Brooks A.N."/>
            <person name="Brown R.H."/>
            <person name="Butlin R.K."/>
            <person name="Caggese C."/>
            <person name="Calvi B.R."/>
            <person name="Bernardo de Carvalho A."/>
            <person name="Caspi A."/>
            <person name="Castrezana S."/>
            <person name="Celniker S.E."/>
            <person name="Chang J.L."/>
            <person name="Chapple C."/>
            <person name="Chatterji S."/>
            <person name="Chinwalla A."/>
            <person name="Civetta A."/>
            <person name="Clifton S.W."/>
            <person name="Comeron J.M."/>
            <person name="Costello J.C."/>
            <person name="Coyne J.A."/>
            <person name="Daub J."/>
            <person name="David R.G."/>
            <person name="Delcher A.L."/>
            <person name="Delehaunty K."/>
            <person name="Do C.B."/>
            <person name="Ebling H."/>
            <person name="Edwards K."/>
            <person name="Eickbush T."/>
            <person name="Evans J.D."/>
            <person name="Filipski A."/>
            <person name="Findeiss S."/>
            <person name="Freyhult E."/>
            <person name="Fulton L."/>
            <person name="Fulton R."/>
            <person name="Garcia A.C."/>
            <person name="Gardiner A."/>
            <person name="Garfield D.A."/>
            <person name="Garvin B.E."/>
            <person name="Gibson G."/>
            <person name="Gilbert D."/>
            <person name="Gnerre S."/>
            <person name="Godfrey J."/>
            <person name="Good R."/>
            <person name="Gotea V."/>
            <person name="Gravely B."/>
            <person name="Greenberg A.J."/>
            <person name="Griffiths-Jones S."/>
            <person name="Gross S."/>
            <person name="Guigo R."/>
            <person name="Gustafson E.A."/>
            <person name="Haerty W."/>
            <person name="Hahn M.W."/>
            <person name="Halligan D.L."/>
            <person name="Halpern A.L."/>
            <person name="Halter G.M."/>
            <person name="Han M.V."/>
            <person name="Heger A."/>
            <person name="Hillier L."/>
            <person name="Hinrichs A.S."/>
            <person name="Holmes I."/>
            <person name="Hoskins R.A."/>
            <person name="Hubisz M.J."/>
            <person name="Hultmark D."/>
            <person name="Huntley M.A."/>
            <person name="Jaffe D.B."/>
            <person name="Jagadeeshan S."/>
            <person name="Jeck W.R."/>
            <person name="Johnson J."/>
            <person name="Jones C.D."/>
            <person name="Jordan W.C."/>
            <person name="Karpen G.H."/>
            <person name="Kataoka E."/>
            <person name="Keightley P.D."/>
            <person name="Kheradpour P."/>
            <person name="Kirkness E.F."/>
            <person name="Koerich L.B."/>
            <person name="Kristiansen K."/>
            <person name="Kudrna D."/>
            <person name="Kulathinal R.J."/>
            <person name="Kumar S."/>
            <person name="Kwok R."/>
            <person name="Lander E."/>
            <person name="Langley C.H."/>
            <person name="Lapoint R."/>
            <person name="Lazzaro B.P."/>
            <person name="Lee S.J."/>
            <person name="Levesque L."/>
            <person name="Li R."/>
            <person name="Lin C.F."/>
            <person name="Lin M.F."/>
            <person name="Lindblad-Toh K."/>
            <person name="Llopart A."/>
            <person name="Long M."/>
            <person name="Low L."/>
            <person name="Lozovsky E."/>
            <person name="Lu J."/>
            <person name="Luo M."/>
            <person name="Machado C.A."/>
            <person name="Makalowski W."/>
            <person name="Marzo M."/>
            <person name="Matsuda M."/>
            <person name="Matzkin L."/>
            <person name="McAllister B."/>
            <person name="McBride C.S."/>
            <person name="McKernan B."/>
            <person name="McKernan K."/>
            <person name="Mendez-Lago M."/>
            <person name="Minx P."/>
            <person name="Mollenhauer M.U."/>
            <person name="Montooth K."/>
            <person name="Mount S.M."/>
            <person name="Mu X."/>
            <person name="Myers E."/>
            <person name="Negre B."/>
            <person name="Newfeld S."/>
            <person name="Nielsen R."/>
            <person name="Noor M.A."/>
            <person name="O'Grady P."/>
            <person name="Pachter L."/>
            <person name="Papaceit M."/>
            <person name="Parisi M.J."/>
            <person name="Parisi M."/>
            <person name="Parts L."/>
            <person name="Pedersen J.S."/>
            <person name="Pesole G."/>
            <person name="Phillippy A.M."/>
            <person name="Ponting C.P."/>
            <person name="Pop M."/>
            <person name="Porcelli D."/>
            <person name="Powell J.R."/>
            <person name="Prohaska S."/>
            <person name="Pruitt K."/>
            <person name="Puig M."/>
            <person name="Quesneville H."/>
            <person name="Ram K.R."/>
            <person name="Rand D."/>
            <person name="Rasmussen M.D."/>
            <person name="Reed L.K."/>
            <person name="Reenan R."/>
            <person name="Reily A."/>
            <person name="Remington K.A."/>
            <person name="Rieger T.T."/>
            <person name="Ritchie M.G."/>
            <person name="Robin C."/>
            <person name="Rogers Y.H."/>
            <person name="Rohde C."/>
            <person name="Rozas J."/>
            <person name="Rubenfield M.J."/>
            <person name="Ruiz A."/>
            <person name="Russo S."/>
            <person name="Salzberg S.L."/>
            <person name="Sanchez-Gracia A."/>
            <person name="Saranga D.J."/>
            <person name="Sato H."/>
            <person name="Schaeffer S.W."/>
            <person name="Schatz M.C."/>
            <person name="Schlenke T."/>
            <person name="Schwartz R."/>
            <person name="Segarra C."/>
            <person name="Singh R.S."/>
            <person name="Sirot L."/>
            <person name="Sirota M."/>
            <person name="Sisneros N.B."/>
            <person name="Smith C.D."/>
            <person name="Smith T.F."/>
            <person name="Spieth J."/>
            <person name="Stage D.E."/>
            <person name="Stark A."/>
            <person name="Stephan W."/>
            <person name="Strausberg R.L."/>
            <person name="Strempel S."/>
            <person name="Sturgill D."/>
            <person name="Sutton G."/>
            <person name="Sutton G.G."/>
            <person name="Tao W."/>
            <person name="Teichmann S."/>
            <person name="Tobari Y.N."/>
            <person name="Tomimura Y."/>
            <person name="Tsolas J.M."/>
            <person name="Valente V.L."/>
            <person name="Venter E."/>
            <person name="Venter J.C."/>
            <person name="Vicario S."/>
            <person name="Vieira F.G."/>
            <person name="Vilella A.J."/>
            <person name="Villasante A."/>
            <person name="Walenz B."/>
            <person name="Wang J."/>
            <person name="Wasserman M."/>
            <person name="Watts T."/>
            <person name="Wilson D."/>
            <person name="Wilson R.K."/>
            <person name="Wing R.A."/>
            <person name="Wolfner M.F."/>
            <person name="Wong A."/>
            <person name="Wong G.K."/>
            <person name="Wu C.I."/>
            <person name="Wu G."/>
            <person name="Yamamoto D."/>
            <person name="Yang H.P."/>
            <person name="Yang S.P."/>
            <person name="Yorke J.A."/>
            <person name="Yoshida K."/>
            <person name="Zdobnov E."/>
            <person name="Zhang P."/>
            <person name="Zhang Y."/>
            <person name="Zimin A.V."/>
            <person name="Baldwin J."/>
            <person name="Abdouelleil A."/>
            <person name="Abdulkadir J."/>
            <person name="Abebe A."/>
            <person name="Abera B."/>
            <person name="Abreu J."/>
            <person name="Acer S.C."/>
            <person name="Aftuck L."/>
            <person name="Alexander A."/>
            <person name="An P."/>
            <person name="Anderson E."/>
            <person name="Anderson S."/>
            <person name="Arachi H."/>
            <person name="Azer M."/>
            <person name="Bachantsang P."/>
            <person name="Barry A."/>
            <person name="Bayul T."/>
            <person name="Berlin A."/>
            <person name="Bessette D."/>
            <person name="Bloom T."/>
            <person name="Blye J."/>
            <person name="Boguslavskiy L."/>
            <person name="Bonnet C."/>
            <person name="Boukhgalter B."/>
            <person name="Bourzgui I."/>
            <person name="Brown A."/>
            <person name="Cahill P."/>
            <person name="Channer S."/>
            <person name="Cheshatsang Y."/>
            <person name="Chuda L."/>
            <person name="Citroen M."/>
            <person name="Collymore A."/>
            <person name="Cooke P."/>
            <person name="Costello M."/>
            <person name="D'Aco K."/>
            <person name="Daza R."/>
            <person name="De Haan G."/>
            <person name="DeGray S."/>
            <person name="DeMaso C."/>
            <person name="Dhargay N."/>
            <person name="Dooley K."/>
            <person name="Dooley E."/>
            <person name="Doricent M."/>
            <person name="Dorje P."/>
            <person name="Dorjee K."/>
            <person name="Dupes A."/>
            <person name="Elong R."/>
            <person name="Falk J."/>
            <person name="Farina A."/>
            <person name="Faro S."/>
            <person name="Ferguson D."/>
            <person name="Fisher S."/>
            <person name="Foley C.D."/>
            <person name="Franke A."/>
            <person name="Friedrich D."/>
            <person name="Gadbois L."/>
            <person name="Gearin G."/>
            <person name="Gearin C.R."/>
            <person name="Giannoukos G."/>
            <person name="Goode T."/>
            <person name="Graham J."/>
            <person name="Grandbois E."/>
            <person name="Grewal S."/>
            <person name="Gyaltsen K."/>
            <person name="Hafez N."/>
            <person name="Hagos B."/>
            <person name="Hall J."/>
            <person name="Henson C."/>
            <person name="Hollinger A."/>
            <person name="Honan T."/>
            <person name="Huard M.D."/>
            <person name="Hughes L."/>
            <person name="Hurhula B."/>
            <person name="Husby M.E."/>
            <person name="Kamat A."/>
            <person name="Kanga B."/>
            <person name="Kashin S."/>
            <person name="Khazanovich D."/>
            <person name="Kisner P."/>
            <person name="Lance K."/>
            <person name="Lara M."/>
            <person name="Lee W."/>
            <person name="Lennon N."/>
            <person name="Letendre F."/>
            <person name="LeVine R."/>
            <person name="Lipovsky A."/>
            <person name="Liu X."/>
            <person name="Liu J."/>
            <person name="Liu S."/>
            <person name="Lokyitsang T."/>
            <person name="Lokyitsang Y."/>
            <person name="Lubonja R."/>
            <person name="Lui A."/>
            <person name="MacDonald P."/>
            <person name="Magnisalis V."/>
            <person name="Maru K."/>
            <person name="Matthews C."/>
            <person name="McCusker W."/>
            <person name="McDonough S."/>
            <person name="Mehta T."/>
            <person name="Meldrim J."/>
            <person name="Meneus L."/>
            <person name="Mihai O."/>
            <person name="Mihalev A."/>
            <person name="Mihova T."/>
            <person name="Mittelman R."/>
            <person name="Mlenga V."/>
            <person name="Montmayeur A."/>
            <person name="Mulrain L."/>
            <person name="Navidi A."/>
            <person name="Naylor J."/>
            <person name="Negash T."/>
            <person name="Nguyen T."/>
            <person name="Nguyen N."/>
            <person name="Nicol R."/>
            <person name="Norbu C."/>
            <person name="Norbu N."/>
            <person name="Novod N."/>
            <person name="O'Neill B."/>
            <person name="Osman S."/>
            <person name="Markiewicz E."/>
            <person name="Oyono O.L."/>
            <person name="Patti C."/>
            <person name="Phunkhang P."/>
            <person name="Pierre F."/>
            <person name="Priest M."/>
            <person name="Raghuraman S."/>
            <person name="Rege F."/>
            <person name="Reyes R."/>
            <person name="Rise C."/>
            <person name="Rogov P."/>
            <person name="Ross K."/>
            <person name="Ryan E."/>
            <person name="Settipalli S."/>
            <person name="Shea T."/>
            <person name="Sherpa N."/>
            <person name="Shi L."/>
            <person name="Shih D."/>
            <person name="Sparrow T."/>
            <person name="Spaulding J."/>
            <person name="Stalker J."/>
            <person name="Stange-Thomann N."/>
            <person name="Stavropoulos S."/>
            <person name="Stone C."/>
            <person name="Strader C."/>
            <person name="Tesfaye S."/>
            <person name="Thomson T."/>
            <person name="Thoulutsang Y."/>
            <person name="Thoulutsang D."/>
            <person name="Topham K."/>
            <person name="Topping I."/>
            <person name="Tsamla T."/>
            <person name="Vassiliev H."/>
            <person name="Vo A."/>
            <person name="Wangchuk T."/>
            <person name="Wangdi T."/>
            <person name="Weiand M."/>
            <person name="Wilkinson J."/>
            <person name="Wilson A."/>
            <person name="Yadav S."/>
            <person name="Young G."/>
            <person name="Yu Q."/>
            <person name="Zembek L."/>
            <person name="Zhong D."/>
            <person name="Zimmer A."/>
            <person name="Zwirko Z."/>
            <person name="Jaffe D.B."/>
            <person name="Alvarez P."/>
            <person name="Brockman W."/>
            <person name="Butler J."/>
            <person name="Chin C."/>
            <person name="Gnerre S."/>
            <person name="Grabherr M."/>
            <person name="Kleber M."/>
            <person name="Mauceli E."/>
            <person name="MacCallum I."/>
        </authorList>
    </citation>
    <scope>NUCLEOTIDE SEQUENCE [LARGE SCALE GENOMIC DNA]</scope>
    <source>
        <strain evidence="3">Tucson 14024-0371.13</strain>
    </source>
</reference>
<gene>
    <name evidence="2" type="primary">Dana\GF21977</name>
    <name evidence="2" type="synonym">dana_GLEANR_5974</name>
    <name evidence="2" type="ORF">GF21977</name>
</gene>